<proteinExistence type="predicted"/>
<keyword evidence="2" id="KW-1185">Reference proteome</keyword>
<dbReference type="InterPro" id="IPR000477">
    <property type="entry name" value="RT_dom"/>
</dbReference>
<dbReference type="PROSITE" id="PS50878">
    <property type="entry name" value="RT_POL"/>
    <property type="match status" value="1"/>
</dbReference>
<reference evidence="3" key="1">
    <citation type="submission" date="2025-08" db="UniProtKB">
        <authorList>
            <consortium name="RefSeq"/>
        </authorList>
    </citation>
    <scope>IDENTIFICATION</scope>
</reference>
<dbReference type="CDD" id="cd01650">
    <property type="entry name" value="RT_nLTR_like"/>
    <property type="match status" value="1"/>
</dbReference>
<dbReference type="GeneID" id="136090075"/>
<gene>
    <name evidence="3" type="primary">LOC136090075</name>
</gene>
<dbReference type="SUPFAM" id="SSF56219">
    <property type="entry name" value="DNase I-like"/>
    <property type="match status" value="1"/>
</dbReference>
<dbReference type="InterPro" id="IPR043502">
    <property type="entry name" value="DNA/RNA_pol_sf"/>
</dbReference>
<dbReference type="Proteomes" id="UP001652625">
    <property type="component" value="Chromosome 13"/>
</dbReference>
<dbReference type="RefSeq" id="XP_065672256.1">
    <property type="nucleotide sequence ID" value="XM_065816184.1"/>
</dbReference>
<dbReference type="Gene3D" id="3.60.10.10">
    <property type="entry name" value="Endonuclease/exonuclease/phosphatase"/>
    <property type="match status" value="1"/>
</dbReference>
<evidence type="ECO:0000313" key="3">
    <source>
        <dbReference type="RefSeq" id="XP_065672256.1"/>
    </source>
</evidence>
<accession>A0ABM4DCZ1</accession>
<dbReference type="PANTHER" id="PTHR33395:SF22">
    <property type="entry name" value="REVERSE TRANSCRIPTASE DOMAIN-CONTAINING PROTEIN"/>
    <property type="match status" value="1"/>
</dbReference>
<dbReference type="Pfam" id="PF00078">
    <property type="entry name" value="RVT_1"/>
    <property type="match status" value="1"/>
</dbReference>
<organism evidence="2 3">
    <name type="scientific">Hydra vulgaris</name>
    <name type="common">Hydra</name>
    <name type="synonym">Hydra attenuata</name>
    <dbReference type="NCBI Taxonomy" id="6087"/>
    <lineage>
        <taxon>Eukaryota</taxon>
        <taxon>Metazoa</taxon>
        <taxon>Cnidaria</taxon>
        <taxon>Hydrozoa</taxon>
        <taxon>Hydroidolina</taxon>
        <taxon>Anthoathecata</taxon>
        <taxon>Aplanulata</taxon>
        <taxon>Hydridae</taxon>
        <taxon>Hydra</taxon>
    </lineage>
</organism>
<dbReference type="PANTHER" id="PTHR33395">
    <property type="entry name" value="TRANSCRIPTASE, PUTATIVE-RELATED-RELATED"/>
    <property type="match status" value="1"/>
</dbReference>
<dbReference type="InterPro" id="IPR036691">
    <property type="entry name" value="Endo/exonu/phosph_ase_sf"/>
</dbReference>
<evidence type="ECO:0000259" key="1">
    <source>
        <dbReference type="PROSITE" id="PS50878"/>
    </source>
</evidence>
<name>A0ABM4DCZ1_HYDVU</name>
<sequence length="736" mass="82736">MLYIEEQVASVASMSSNQRPISATYFQPQSELCQTTLTTQPFLTQKSPLPTRRPRPITKAKIKPIQPDASTVSPSHLSYWANNPCSLNNEKRQELFARLSALHIFSRPHVIFFAETWFTDLSNVTVPGYQPHRKDRDKRGGGVAIYTRDDIIVSEVSSTQLNSTSIEQIWRKIKLGQESFLLGCLYRPHDKNDQVLTQCITSITTAQQILPNINCSAMLLYGDFNFCHTSYESIEVNGGIATVAHLIITNEPDRLIFIKQGDSLGDTPMGQAHCFIEGQFAVACLNNSPTLPLKPRLIWSRANYAAISAHIAAVEWETVFTGLNANDEYQLLANVYNEATNLHIPSTTTPFTEKQEQWVTPELIEAVKAKRTSWAKYINAGRDTHKFLKISHRTACKKVKKMVKAGRQKYEELLVRDSESNPKRLHPYVRSKQSVSNNITSLETVNSNITTDTDDICASLNNYFQSVFVLEPEGSMPGFESRTEAVCAIDPASFSIDIVQKCLNNLDERKSTGYDGLHPRVLSKCSSTFAKPLSLIYKCSFATGVVPELWKKSNVTPIFKKGSRLKASNYRPVSLTSIPCKIMESILQKRIMEHCVANGLISPNQHGFVHRKGCVSNLLETRDIMTEATHCRHAVDVIYTDFAKAFDKVPHKRLLHKLRVYGIQGALLDWIAAWLSNRCQRVVINSITSEWKAVTSGVPQGSVLAIAIRNLCKRPAGQYYSSNETVCRRQQNNRDN</sequence>
<protein>
    <submittedName>
        <fullName evidence="3">Uncharacterized protein LOC136090075</fullName>
    </submittedName>
</protein>
<evidence type="ECO:0000313" key="2">
    <source>
        <dbReference type="Proteomes" id="UP001652625"/>
    </source>
</evidence>
<dbReference type="Pfam" id="PF03372">
    <property type="entry name" value="Exo_endo_phos"/>
    <property type="match status" value="1"/>
</dbReference>
<dbReference type="SUPFAM" id="SSF56672">
    <property type="entry name" value="DNA/RNA polymerases"/>
    <property type="match status" value="1"/>
</dbReference>
<dbReference type="InterPro" id="IPR005135">
    <property type="entry name" value="Endo/exonuclease/phosphatase"/>
</dbReference>
<feature type="domain" description="Reverse transcriptase" evidence="1">
    <location>
        <begin position="539"/>
        <end position="736"/>
    </location>
</feature>